<dbReference type="InterPro" id="IPR048533">
    <property type="entry name" value="VUPS"/>
</dbReference>
<evidence type="ECO:0000313" key="6">
    <source>
        <dbReference type="EMBL" id="MDR6333972.1"/>
    </source>
</evidence>
<dbReference type="InterPro" id="IPR043128">
    <property type="entry name" value="Rev_trsase/Diguanyl_cyclase"/>
</dbReference>
<dbReference type="CDD" id="cd01949">
    <property type="entry name" value="GGDEF"/>
    <property type="match status" value="1"/>
</dbReference>
<dbReference type="GO" id="GO:0052621">
    <property type="term" value="F:diguanylate cyclase activity"/>
    <property type="evidence" value="ECO:0007669"/>
    <property type="project" value="UniProtKB-EC"/>
</dbReference>
<dbReference type="RefSeq" id="WP_281807598.1">
    <property type="nucleotide sequence ID" value="NZ_BSDO01000003.1"/>
</dbReference>
<keyword evidence="3" id="KW-1133">Transmembrane helix</keyword>
<dbReference type="GeneID" id="95763150"/>
<keyword evidence="3" id="KW-0472">Membrane</keyword>
<accession>A0A9W6CRR7</accession>
<feature type="transmembrane region" description="Helical" evidence="3">
    <location>
        <begin position="94"/>
        <end position="113"/>
    </location>
</feature>
<organism evidence="5 7">
    <name type="scientific">Xanthobacter flavus</name>
    <dbReference type="NCBI Taxonomy" id="281"/>
    <lineage>
        <taxon>Bacteria</taxon>
        <taxon>Pseudomonadati</taxon>
        <taxon>Pseudomonadota</taxon>
        <taxon>Alphaproteobacteria</taxon>
        <taxon>Hyphomicrobiales</taxon>
        <taxon>Xanthobacteraceae</taxon>
        <taxon>Xanthobacter</taxon>
    </lineage>
</organism>
<dbReference type="Proteomes" id="UP001144397">
    <property type="component" value="Unassembled WGS sequence"/>
</dbReference>
<evidence type="ECO:0000256" key="3">
    <source>
        <dbReference type="SAM" id="Phobius"/>
    </source>
</evidence>
<dbReference type="FunFam" id="3.30.70.270:FF:000001">
    <property type="entry name" value="Diguanylate cyclase domain protein"/>
    <property type="match status" value="1"/>
</dbReference>
<dbReference type="GO" id="GO:1902201">
    <property type="term" value="P:negative regulation of bacterial-type flagellum-dependent cell motility"/>
    <property type="evidence" value="ECO:0007669"/>
    <property type="project" value="TreeGrafter"/>
</dbReference>
<evidence type="ECO:0000256" key="2">
    <source>
        <dbReference type="ARBA" id="ARBA00034247"/>
    </source>
</evidence>
<keyword evidence="3" id="KW-0812">Transmembrane</keyword>
<evidence type="ECO:0000313" key="5">
    <source>
        <dbReference type="EMBL" id="GLI22688.1"/>
    </source>
</evidence>
<dbReference type="InterPro" id="IPR029787">
    <property type="entry name" value="Nucleotide_cyclase"/>
</dbReference>
<evidence type="ECO:0000313" key="7">
    <source>
        <dbReference type="Proteomes" id="UP001144397"/>
    </source>
</evidence>
<feature type="transmembrane region" description="Helical" evidence="3">
    <location>
        <begin position="61"/>
        <end position="82"/>
    </location>
</feature>
<protein>
    <recommendedName>
        <fullName evidence="1">diguanylate cyclase</fullName>
        <ecNumber evidence="1">2.7.7.65</ecNumber>
    </recommendedName>
</protein>
<dbReference type="GO" id="GO:0005886">
    <property type="term" value="C:plasma membrane"/>
    <property type="evidence" value="ECO:0007669"/>
    <property type="project" value="TreeGrafter"/>
</dbReference>
<feature type="transmembrane region" description="Helical" evidence="3">
    <location>
        <begin position="203"/>
        <end position="221"/>
    </location>
</feature>
<dbReference type="Pfam" id="PF20973">
    <property type="entry name" value="VUPS"/>
    <property type="match status" value="1"/>
</dbReference>
<dbReference type="Proteomes" id="UP001245370">
    <property type="component" value="Unassembled WGS sequence"/>
</dbReference>
<gene>
    <name evidence="6" type="ORF">GGQ86_002448</name>
    <name evidence="5" type="ORF">XFLAVUS301_23620</name>
</gene>
<dbReference type="PANTHER" id="PTHR45138:SF9">
    <property type="entry name" value="DIGUANYLATE CYCLASE DGCM-RELATED"/>
    <property type="match status" value="1"/>
</dbReference>
<dbReference type="SUPFAM" id="SSF55073">
    <property type="entry name" value="Nucleotide cyclase"/>
    <property type="match status" value="1"/>
</dbReference>
<dbReference type="Pfam" id="PF00990">
    <property type="entry name" value="GGDEF"/>
    <property type="match status" value="1"/>
</dbReference>
<dbReference type="InterPro" id="IPR050469">
    <property type="entry name" value="Diguanylate_Cyclase"/>
</dbReference>
<comment type="catalytic activity">
    <reaction evidence="2">
        <text>2 GTP = 3',3'-c-di-GMP + 2 diphosphate</text>
        <dbReference type="Rhea" id="RHEA:24898"/>
        <dbReference type="ChEBI" id="CHEBI:33019"/>
        <dbReference type="ChEBI" id="CHEBI:37565"/>
        <dbReference type="ChEBI" id="CHEBI:58805"/>
        <dbReference type="EC" id="2.7.7.65"/>
    </reaction>
</comment>
<dbReference type="NCBIfam" id="TIGR00254">
    <property type="entry name" value="GGDEF"/>
    <property type="match status" value="1"/>
</dbReference>
<dbReference type="EMBL" id="JAVDPY010000004">
    <property type="protein sequence ID" value="MDR6333972.1"/>
    <property type="molecule type" value="Genomic_DNA"/>
</dbReference>
<feature type="transmembrane region" description="Helical" evidence="3">
    <location>
        <begin position="31"/>
        <end position="55"/>
    </location>
</feature>
<dbReference type="SMART" id="SM00267">
    <property type="entry name" value="GGDEF"/>
    <property type="match status" value="1"/>
</dbReference>
<dbReference type="EMBL" id="BSDO01000003">
    <property type="protein sequence ID" value="GLI22688.1"/>
    <property type="molecule type" value="Genomic_DNA"/>
</dbReference>
<comment type="caution">
    <text evidence="5">The sequence shown here is derived from an EMBL/GenBank/DDBJ whole genome shotgun (WGS) entry which is preliminary data.</text>
</comment>
<reference evidence="5" key="1">
    <citation type="submission" date="2022-12" db="EMBL/GenBank/DDBJ databases">
        <title>Reference genome sequencing for broad-spectrum identification of bacterial and archaeal isolates by mass spectrometry.</title>
        <authorList>
            <person name="Sekiguchi Y."/>
            <person name="Tourlousse D.M."/>
        </authorList>
    </citation>
    <scope>NUCLEOTIDE SEQUENCE</scope>
    <source>
        <strain evidence="5">301</strain>
    </source>
</reference>
<dbReference type="AlphaFoldDB" id="A0A9W6CRR7"/>
<feature type="transmembrane region" description="Helical" evidence="3">
    <location>
        <begin position="6"/>
        <end position="24"/>
    </location>
</feature>
<feature type="transmembrane region" description="Helical" evidence="3">
    <location>
        <begin position="133"/>
        <end position="154"/>
    </location>
</feature>
<dbReference type="EC" id="2.7.7.65" evidence="1"/>
<keyword evidence="8" id="KW-1185">Reference proteome</keyword>
<reference evidence="6 8" key="2">
    <citation type="submission" date="2023-07" db="EMBL/GenBank/DDBJ databases">
        <title>Genomic Encyclopedia of Type Strains, Phase IV (KMG-IV): sequencing the most valuable type-strain genomes for metagenomic binning, comparative biology and taxonomic classification.</title>
        <authorList>
            <person name="Goeker M."/>
        </authorList>
    </citation>
    <scope>NUCLEOTIDE SEQUENCE [LARGE SCALE GENOMIC DNA]</scope>
    <source>
        <strain evidence="6 8">DSM 338</strain>
    </source>
</reference>
<dbReference type="PROSITE" id="PS50887">
    <property type="entry name" value="GGDEF"/>
    <property type="match status" value="1"/>
</dbReference>
<evidence type="ECO:0000259" key="4">
    <source>
        <dbReference type="PROSITE" id="PS50887"/>
    </source>
</evidence>
<proteinExistence type="predicted"/>
<evidence type="ECO:0000313" key="8">
    <source>
        <dbReference type="Proteomes" id="UP001245370"/>
    </source>
</evidence>
<feature type="domain" description="GGDEF" evidence="4">
    <location>
        <begin position="285"/>
        <end position="416"/>
    </location>
</feature>
<dbReference type="GO" id="GO:0043709">
    <property type="term" value="P:cell adhesion involved in single-species biofilm formation"/>
    <property type="evidence" value="ECO:0007669"/>
    <property type="project" value="TreeGrafter"/>
</dbReference>
<dbReference type="PANTHER" id="PTHR45138">
    <property type="entry name" value="REGULATORY COMPONENTS OF SENSORY TRANSDUCTION SYSTEM"/>
    <property type="match status" value="1"/>
</dbReference>
<dbReference type="InterPro" id="IPR000160">
    <property type="entry name" value="GGDEF_dom"/>
</dbReference>
<sequence>MIALNILLLGAEMLVYFGAMLALFRLRGTLGIGVFFCALGSLHFMETYLAAAYYVQLPFSVSLSPGSVVLFSGKLALLLLVYIREDALVARQPIYGLFLGNLVLLALVFLLRLHNVVPAPGVPADIAFMDQLGALAVWSTLLLFIDSIAMILLYERLSSRVKRYPVAVIWATLALVLTFDQVGFFGVLHFALDVPLSAGIGGWVGKMVAAGFYALMLALYLDRFEMAGDPLRPRIADVFDTLTYRQRYEQLEVTSRLDPLTGVLHRGQLEPLGRDLVAIARKTGRPMSLLLVDVDDYKEVNDIHGHATGDAVLRQLAGAISESLRQSDHVVRYGGDEFAVLAPGVSHTSAVALAHMLNGSVTALALPDGVRKQTLSIGVATLPEDGQTLTALLEAADKRLYAAKAAGRNRVTGATGDGGLSDNG</sequence>
<evidence type="ECO:0000256" key="1">
    <source>
        <dbReference type="ARBA" id="ARBA00012528"/>
    </source>
</evidence>
<name>A0A9W6CRR7_XANFL</name>
<dbReference type="Gene3D" id="3.30.70.270">
    <property type="match status" value="1"/>
</dbReference>
<feature type="transmembrane region" description="Helical" evidence="3">
    <location>
        <begin position="166"/>
        <end position="191"/>
    </location>
</feature>